<keyword evidence="1" id="KW-1133">Transmembrane helix</keyword>
<evidence type="ECO:0000256" key="1">
    <source>
        <dbReference type="SAM" id="Phobius"/>
    </source>
</evidence>
<reference evidence="4 5" key="1">
    <citation type="submission" date="2024-01" db="EMBL/GenBank/DDBJ databases">
        <title>New evidence supports the origin of RcGTA from prophage.</title>
        <authorList>
            <person name="Xu Y."/>
            <person name="Liu B."/>
            <person name="Chen F."/>
        </authorList>
    </citation>
    <scope>NUCLEOTIDE SEQUENCE [LARGE SCALE GENOMIC DNA]</scope>
    <source>
        <strain evidence="4 5">CBW1107-2</strain>
    </source>
</reference>
<dbReference type="Pfam" id="PF10081">
    <property type="entry name" value="Abhydrolase_9"/>
    <property type="match status" value="1"/>
</dbReference>
<gene>
    <name evidence="4" type="ORF">V1479_15145</name>
</gene>
<dbReference type="PIRSF" id="PIRSF007542">
    <property type="entry name" value="UCP007542"/>
    <property type="match status" value="1"/>
</dbReference>
<feature type="domain" description="Alpha/beta-hydrolase catalytic" evidence="2">
    <location>
        <begin position="266"/>
        <end position="555"/>
    </location>
</feature>
<dbReference type="Pfam" id="PF15420">
    <property type="entry name" value="Abhydrolase_9_N"/>
    <property type="match status" value="1"/>
</dbReference>
<dbReference type="InterPro" id="IPR012037">
    <property type="entry name" value="Alpha/beta-hydrolase_fam"/>
</dbReference>
<protein>
    <submittedName>
        <fullName evidence="4">Alpha/beta-hydrolase family protein</fullName>
    </submittedName>
</protein>
<feature type="transmembrane region" description="Helical" evidence="1">
    <location>
        <begin position="174"/>
        <end position="198"/>
    </location>
</feature>
<name>A0ABV3WVD5_9HYPH</name>
<feature type="domain" description="Alpha/beta-hydrolase N-terminal" evidence="3">
    <location>
        <begin position="42"/>
        <end position="249"/>
    </location>
</feature>
<dbReference type="RefSeq" id="WP_368803653.1">
    <property type="nucleotide sequence ID" value="NZ_JAZHFV010000005.1"/>
</dbReference>
<evidence type="ECO:0000259" key="2">
    <source>
        <dbReference type="Pfam" id="PF10081"/>
    </source>
</evidence>
<dbReference type="InterPro" id="IPR027788">
    <property type="entry name" value="Alpha/beta-hydrolase_N_dom"/>
</dbReference>
<evidence type="ECO:0000313" key="4">
    <source>
        <dbReference type="EMBL" id="MEX4008648.1"/>
    </source>
</evidence>
<feature type="transmembrane region" description="Helical" evidence="1">
    <location>
        <begin position="132"/>
        <end position="153"/>
    </location>
</feature>
<comment type="caution">
    <text evidence="4">The sequence shown here is derived from an EMBL/GenBank/DDBJ whole genome shotgun (WGS) entry which is preliminary data.</text>
</comment>
<dbReference type="Proteomes" id="UP001559025">
    <property type="component" value="Unassembled WGS sequence"/>
</dbReference>
<keyword evidence="5" id="KW-1185">Reference proteome</keyword>
<sequence>MTAPDTDRQTVVAALQGQLLALVASFCTVGLLLGTLFFAASLTPSLLPRDYALQGVLSGVSFAAGYGIGVFARWLWGYLELPSPAPRVELIVKAVATVLSLATAFAFLWRASDWQNSIHALMGLEPVEGSRPLEVGVIAIAVFIVIVMLARLFKLTLHIVSEWLKRYIPRRVANVLGAAVAILLFWSVADGVMLRYGLRLADSSFQRLDALIESDIAPPADPLKTGSAASPIGWEELGRAGRLFVSTGPGATDLATFAGSAALEPIRVFVGLNSADTVEERATLALEELKRTGAFERSALVIVTPTGTGWIDPAAMDTLEYLHRGDVASVAVQYSYLTSWLSLLIEPGYGADTARALFNVVYDYWTSLPADARPKLYLHGLSLGALNSDLSFNIFDIVGDPFQGALWSGPPFPSVTWRAATAGRDPQSPAWLPRFRDGSAIRFANQNGMQQQRPGAQWGPIRIVYLQYASDPVTFFDPASVYREPAWMRGPRGPDVSTELRWYPIVTLLQLALDMSLATTTPMGYGHVYAPEHYIDAWMQVTAPEGWQPSEVERLKALFAAR</sequence>
<evidence type="ECO:0000259" key="3">
    <source>
        <dbReference type="Pfam" id="PF15420"/>
    </source>
</evidence>
<keyword evidence="1" id="KW-0812">Transmembrane</keyword>
<dbReference type="EMBL" id="JAZHFV010000005">
    <property type="protein sequence ID" value="MEX4008648.1"/>
    <property type="molecule type" value="Genomic_DNA"/>
</dbReference>
<proteinExistence type="predicted"/>
<organism evidence="4 5">
    <name type="scientific">Neoaquamicrobium sediminum</name>
    <dbReference type="NCBI Taxonomy" id="1849104"/>
    <lineage>
        <taxon>Bacteria</taxon>
        <taxon>Pseudomonadati</taxon>
        <taxon>Pseudomonadota</taxon>
        <taxon>Alphaproteobacteria</taxon>
        <taxon>Hyphomicrobiales</taxon>
        <taxon>Phyllobacteriaceae</taxon>
        <taxon>Neoaquamicrobium</taxon>
    </lineage>
</organism>
<feature type="transmembrane region" description="Helical" evidence="1">
    <location>
        <begin position="88"/>
        <end position="112"/>
    </location>
</feature>
<accession>A0ABV3WVD5</accession>
<evidence type="ECO:0000313" key="5">
    <source>
        <dbReference type="Proteomes" id="UP001559025"/>
    </source>
</evidence>
<feature type="transmembrane region" description="Helical" evidence="1">
    <location>
        <begin position="19"/>
        <end position="39"/>
    </location>
</feature>
<keyword evidence="1" id="KW-0472">Membrane</keyword>
<dbReference type="InterPro" id="IPR027787">
    <property type="entry name" value="Alpha/beta-hydrolase_catalytic"/>
</dbReference>
<feature type="transmembrane region" description="Helical" evidence="1">
    <location>
        <begin position="51"/>
        <end position="76"/>
    </location>
</feature>